<evidence type="ECO:0000256" key="10">
    <source>
        <dbReference type="ARBA" id="ARBA00022989"/>
    </source>
</evidence>
<evidence type="ECO:0000256" key="15">
    <source>
        <dbReference type="ARBA" id="ARBA00023303"/>
    </source>
</evidence>
<feature type="chain" id="PRO_5012010848" description="VWFA domain-containing protein" evidence="17">
    <location>
        <begin position="26"/>
        <end position="1202"/>
    </location>
</feature>
<keyword evidence="8" id="KW-0106">Calcium</keyword>
<keyword evidence="3" id="KW-0109">Calcium transport</keyword>
<dbReference type="InterPro" id="IPR051173">
    <property type="entry name" value="Ca_channel_alpha-2/delta"/>
</dbReference>
<keyword evidence="13" id="KW-1015">Disulfide bond</keyword>
<evidence type="ECO:0000256" key="12">
    <source>
        <dbReference type="ARBA" id="ARBA00023136"/>
    </source>
</evidence>
<evidence type="ECO:0000256" key="17">
    <source>
        <dbReference type="SAM" id="SignalP"/>
    </source>
</evidence>
<feature type="signal peptide" evidence="17">
    <location>
        <begin position="1"/>
        <end position="25"/>
    </location>
</feature>
<dbReference type="SMART" id="SM00327">
    <property type="entry name" value="VWA"/>
    <property type="match status" value="1"/>
</dbReference>
<evidence type="ECO:0000256" key="6">
    <source>
        <dbReference type="ARBA" id="ARBA00022723"/>
    </source>
</evidence>
<sequence length="1202" mass="138861">MKLYYTVISAALLFVICNLPQVSKCMTQGDLISQWADKLGEQLWNLGTVVTKRLDIENSYAFVNPETKDPEKIINDIVKNVSAMMMKKRKAVVCILKKAEMAAAEFELNDTDRNYTYYRSNPPIKDDQNDDDEDHSDPDIDMYRRMDLDNDTHFFNIPVNTAHSSVHVPTNIYHRHDEAETAIKWSSVLDEVFIQNYRADPALTWQYFGSSSGIMRHYPAMNWTISDKGLFDCRIRTWFIEAATCTKDVVILLDNSGSMQGWSKHISFLIVNTILQTLSNNDYINVMNYSETVDYLIPCFGGKLVQATEENIKVILDALPYLEPINKSNVDLALVGAFGLLQHYREIRNCSANQRMCNQAIMLISDGIPSNLSEIIQEYNRLGNDSIPIRIFTYLVGKEPAHLEESMWIACNNRGYHCHVDALEQVTQAVYKYVMVLARPLVLQAEKNPLSWTHAYVDETFSMGNENFEQYRLLTSVAGPAFNKKVNNTSKKKAELLGVAGTDVPIGDIAKLMFPYKTGANSHSFIVSNNGYVLKHPGLSPMFDGELTVNYNSIDLTEVEQLDDGAGPRVIGSELAELRSAMVKGEKGVLHDLKIKFHYDNMRRVSREVNDYYYAPINGTPFSIGFAIPDLYGNYSIEVEDKLETYKHSFVNITSFFNGTNWKIHPKWVYCKYHYLEGHEYETPEKELLHFLSKINQDDFKWTMQYEEEEEEEVDENINLEDLSDEDCGAKTLEDDAYYCDKNLVQHLVFDANITKLAFEEPWTHRTEEEYQLVKLYNATLRFVSTMSGFTRWEYIGDVHPKYPTFGDLYPRAIDERFYKTAVIEHRYNNYSFVYSTPLEQKYDVNLLITGSHAIFLTQDDKEAPGAVVGYQFSHSHLRQQFSKIVSSPSPACRNCLKCEDELDCYIIDHSGYIVVAKEEYLTGRFFGITEGVTMEAMVRLEVFEIITVRNYQAICYYPQWIKGSSNVLTTPLRYFIWSVQWILGQIAWISFKINIPFLWDAKFLQISAQDTSSPPPPKPTAKKCLKNCKQEEEDWHAQNKIPVHETRRTACELERHLYAFNPKMFKTSNPFPEELRIDDCKRFRKPLVLINTQYFIICRPFYLKQIPHTNLLLIAINTAVEETCYFMHSNAVQDIVYENDTTFPCQKLYLNNLPRSPLTGCYNEHPLESEIDDCGRTGRIQFYTKLLIISALLFIIQRHFY</sequence>
<keyword evidence="4" id="KW-0107">Calcium channel</keyword>
<dbReference type="InterPro" id="IPR013680">
    <property type="entry name" value="VDCC_a2/dsu"/>
</dbReference>
<dbReference type="OrthoDB" id="10054666at2759"/>
<dbReference type="GO" id="GO:0005245">
    <property type="term" value="F:voltage-gated calcium channel activity"/>
    <property type="evidence" value="ECO:0007669"/>
    <property type="project" value="TreeGrafter"/>
</dbReference>
<keyword evidence="5" id="KW-0812">Transmembrane</keyword>
<dbReference type="PANTHER" id="PTHR10166:SF31">
    <property type="entry name" value="CA[2+] CHANNEL MUSCLE-SPECIFIC ALPHA2_DELTA SUBUNIT, ISOFORM A"/>
    <property type="match status" value="1"/>
</dbReference>
<dbReference type="GO" id="GO:0046872">
    <property type="term" value="F:metal ion binding"/>
    <property type="evidence" value="ECO:0007669"/>
    <property type="project" value="UniProtKB-KW"/>
</dbReference>
<dbReference type="InterPro" id="IPR002035">
    <property type="entry name" value="VWF_A"/>
</dbReference>
<evidence type="ECO:0000256" key="8">
    <source>
        <dbReference type="ARBA" id="ARBA00022837"/>
    </source>
</evidence>
<evidence type="ECO:0000256" key="16">
    <source>
        <dbReference type="SAM" id="MobiDB-lite"/>
    </source>
</evidence>
<keyword evidence="9" id="KW-0851">Voltage-gated channel</keyword>
<keyword evidence="11" id="KW-0406">Ion transport</keyword>
<dbReference type="CTD" id="34951"/>
<evidence type="ECO:0000256" key="2">
    <source>
        <dbReference type="ARBA" id="ARBA00022448"/>
    </source>
</evidence>
<evidence type="ECO:0000313" key="19">
    <source>
        <dbReference type="EMBL" id="JAV58684.1"/>
    </source>
</evidence>
<accession>A0A1Y1KBB5</accession>
<dbReference type="AlphaFoldDB" id="A0A1Y1KBB5"/>
<organism evidence="19">
    <name type="scientific">Photinus pyralis</name>
    <name type="common">Common eastern firefly</name>
    <name type="synonym">Lampyris pyralis</name>
    <dbReference type="NCBI Taxonomy" id="7054"/>
    <lineage>
        <taxon>Eukaryota</taxon>
        <taxon>Metazoa</taxon>
        <taxon>Ecdysozoa</taxon>
        <taxon>Arthropoda</taxon>
        <taxon>Hexapoda</taxon>
        <taxon>Insecta</taxon>
        <taxon>Pterygota</taxon>
        <taxon>Neoptera</taxon>
        <taxon>Endopterygota</taxon>
        <taxon>Coleoptera</taxon>
        <taxon>Polyphaga</taxon>
        <taxon>Elateriformia</taxon>
        <taxon>Elateroidea</taxon>
        <taxon>Lampyridae</taxon>
        <taxon>Lampyrinae</taxon>
        <taxon>Photinus</taxon>
    </lineage>
</organism>
<dbReference type="InterPro" id="IPR036465">
    <property type="entry name" value="vWFA_dom_sf"/>
</dbReference>
<evidence type="ECO:0000256" key="11">
    <source>
        <dbReference type="ARBA" id="ARBA00023065"/>
    </source>
</evidence>
<keyword evidence="7 17" id="KW-0732">Signal</keyword>
<feature type="region of interest" description="Disordered" evidence="16">
    <location>
        <begin position="117"/>
        <end position="139"/>
    </location>
</feature>
<dbReference type="SUPFAM" id="SSF53300">
    <property type="entry name" value="vWA-like"/>
    <property type="match status" value="1"/>
</dbReference>
<evidence type="ECO:0000256" key="13">
    <source>
        <dbReference type="ARBA" id="ARBA00023157"/>
    </source>
</evidence>
<dbReference type="GO" id="GO:0005891">
    <property type="term" value="C:voltage-gated calcium channel complex"/>
    <property type="evidence" value="ECO:0007669"/>
    <property type="project" value="TreeGrafter"/>
</dbReference>
<evidence type="ECO:0000256" key="4">
    <source>
        <dbReference type="ARBA" id="ARBA00022673"/>
    </source>
</evidence>
<name>A0A1Y1KBB5_PHOPY</name>
<evidence type="ECO:0000256" key="7">
    <source>
        <dbReference type="ARBA" id="ARBA00022729"/>
    </source>
</evidence>
<keyword evidence="6" id="KW-0479">Metal-binding</keyword>
<dbReference type="Pfam" id="PF08399">
    <property type="entry name" value="VWA_N"/>
    <property type="match status" value="1"/>
</dbReference>
<dbReference type="PROSITE" id="PS50234">
    <property type="entry name" value="VWFA"/>
    <property type="match status" value="1"/>
</dbReference>
<evidence type="ECO:0000256" key="1">
    <source>
        <dbReference type="ARBA" id="ARBA00004479"/>
    </source>
</evidence>
<evidence type="ECO:0000256" key="5">
    <source>
        <dbReference type="ARBA" id="ARBA00022692"/>
    </source>
</evidence>
<keyword evidence="14" id="KW-0325">Glycoprotein</keyword>
<dbReference type="Pfam" id="PF08473">
    <property type="entry name" value="VGCC_alpha2"/>
    <property type="match status" value="1"/>
</dbReference>
<dbReference type="GeneID" id="116165496"/>
<keyword evidence="10" id="KW-1133">Transmembrane helix</keyword>
<keyword evidence="15" id="KW-0407">Ion channel</keyword>
<protein>
    <recommendedName>
        <fullName evidence="18">VWFA domain-containing protein</fullName>
    </recommendedName>
</protein>
<dbReference type="KEGG" id="ppyr:116165496"/>
<proteinExistence type="predicted"/>
<dbReference type="Gene3D" id="3.40.50.410">
    <property type="entry name" value="von Willebrand factor, type A domain"/>
    <property type="match status" value="1"/>
</dbReference>
<evidence type="ECO:0000256" key="9">
    <source>
        <dbReference type="ARBA" id="ARBA00022882"/>
    </source>
</evidence>
<feature type="domain" description="VWFA" evidence="18">
    <location>
        <begin position="248"/>
        <end position="441"/>
    </location>
</feature>
<reference evidence="19" key="1">
    <citation type="journal article" date="2016" name="Sci. Rep.">
        <title>Molecular characterization of firefly nuptial gifts: a multi-omics approach sheds light on postcopulatory sexual selection.</title>
        <authorList>
            <person name="Al-Wathiqui N."/>
            <person name="Fallon T.R."/>
            <person name="South A."/>
            <person name="Weng J.K."/>
            <person name="Lewis S.M."/>
        </authorList>
    </citation>
    <scope>NUCLEOTIDE SEQUENCE</scope>
</reference>
<dbReference type="InterPro" id="IPR013608">
    <property type="entry name" value="VWA_N"/>
</dbReference>
<dbReference type="PANTHER" id="PTHR10166">
    <property type="entry name" value="VOLTAGE-DEPENDENT CALCIUM CHANNEL SUBUNIT ALPHA-2/DELTA-RELATED"/>
    <property type="match status" value="1"/>
</dbReference>
<evidence type="ECO:0000256" key="3">
    <source>
        <dbReference type="ARBA" id="ARBA00022568"/>
    </source>
</evidence>
<evidence type="ECO:0000256" key="14">
    <source>
        <dbReference type="ARBA" id="ARBA00023180"/>
    </source>
</evidence>
<dbReference type="EMBL" id="GEZM01087443">
    <property type="protein sequence ID" value="JAV58684.1"/>
    <property type="molecule type" value="Transcribed_RNA"/>
</dbReference>
<dbReference type="Pfam" id="PF13519">
    <property type="entry name" value="VWA_2"/>
    <property type="match status" value="1"/>
</dbReference>
<evidence type="ECO:0000259" key="18">
    <source>
        <dbReference type="PROSITE" id="PS50234"/>
    </source>
</evidence>
<dbReference type="Gene3D" id="3.30.450.20">
    <property type="entry name" value="PAS domain"/>
    <property type="match status" value="1"/>
</dbReference>
<keyword evidence="2" id="KW-0813">Transport</keyword>
<dbReference type="RefSeq" id="XP_031335842.1">
    <property type="nucleotide sequence ID" value="XM_031479982.1"/>
</dbReference>
<comment type="subcellular location">
    <subcellularLocation>
        <location evidence="1">Membrane</location>
        <topology evidence="1">Single-pass type I membrane protein</topology>
    </subcellularLocation>
</comment>
<keyword evidence="12" id="KW-0472">Membrane</keyword>